<keyword evidence="3" id="KW-1185">Reference proteome</keyword>
<dbReference type="AlphaFoldDB" id="A0ABD5VHA6"/>
<dbReference type="RefSeq" id="WP_336351850.1">
    <property type="nucleotide sequence ID" value="NZ_JAZAQL010000004.1"/>
</dbReference>
<evidence type="ECO:0000313" key="2">
    <source>
        <dbReference type="EMBL" id="MFC6954910.1"/>
    </source>
</evidence>
<accession>A0ABD5VHA6</accession>
<sequence length="292" mass="32779">MVTDPNPHYDPEDIYGIGAVTDPVLDDHTPRDERECPRYGQPMPTDRDRCEDCQFDHSTETLASESQSPAYEWQADRVAVVHVDEPLATLAQAFARTAIRRRDRDGSTPSRSKQSVRLLDDLGTLEQDHLGSPDWREIDALAKADSADANALIDAIREQNTDRPVFYDADGDPLDEVGDVDNGWLVAGVLRTKTRTLADCPTRVLKCHDCGPGPHAHRGRERADTRVDDPLVTGANLWTCKRCRRTRTGPPAESETGSRDREWPDTTAQERAHEEDAIGTEMVEYIETHRRN</sequence>
<proteinExistence type="predicted"/>
<dbReference type="EMBL" id="JBHSXN010000004">
    <property type="protein sequence ID" value="MFC6954910.1"/>
    <property type="molecule type" value="Genomic_DNA"/>
</dbReference>
<evidence type="ECO:0000256" key="1">
    <source>
        <dbReference type="SAM" id="MobiDB-lite"/>
    </source>
</evidence>
<comment type="caution">
    <text evidence="2">The sequence shown here is derived from an EMBL/GenBank/DDBJ whole genome shotgun (WGS) entry which is preliminary data.</text>
</comment>
<protein>
    <submittedName>
        <fullName evidence="2">Uncharacterized protein</fullName>
    </submittedName>
</protein>
<feature type="compositionally biased region" description="Basic and acidic residues" evidence="1">
    <location>
        <begin position="25"/>
        <end position="37"/>
    </location>
</feature>
<organism evidence="2 3">
    <name type="scientific">Halorubellus litoreus</name>
    <dbReference type="NCBI Taxonomy" id="755308"/>
    <lineage>
        <taxon>Archaea</taxon>
        <taxon>Methanobacteriati</taxon>
        <taxon>Methanobacteriota</taxon>
        <taxon>Stenosarchaea group</taxon>
        <taxon>Halobacteria</taxon>
        <taxon>Halobacteriales</taxon>
        <taxon>Halorubellaceae</taxon>
        <taxon>Halorubellus</taxon>
    </lineage>
</organism>
<feature type="region of interest" description="Disordered" evidence="1">
    <location>
        <begin position="245"/>
        <end position="279"/>
    </location>
</feature>
<gene>
    <name evidence="2" type="ORF">ACFQGB_18740</name>
</gene>
<reference evidence="2 3" key="1">
    <citation type="journal article" date="2019" name="Int. J. Syst. Evol. Microbiol.">
        <title>The Global Catalogue of Microorganisms (GCM) 10K type strain sequencing project: providing services to taxonomists for standard genome sequencing and annotation.</title>
        <authorList>
            <consortium name="The Broad Institute Genomics Platform"/>
            <consortium name="The Broad Institute Genome Sequencing Center for Infectious Disease"/>
            <person name="Wu L."/>
            <person name="Ma J."/>
        </authorList>
    </citation>
    <scope>NUCLEOTIDE SEQUENCE [LARGE SCALE GENOMIC DNA]</scope>
    <source>
        <strain evidence="2 3">GX26</strain>
    </source>
</reference>
<dbReference type="Proteomes" id="UP001596395">
    <property type="component" value="Unassembled WGS sequence"/>
</dbReference>
<feature type="compositionally biased region" description="Basic and acidic residues" evidence="1">
    <location>
        <begin position="256"/>
        <end position="276"/>
    </location>
</feature>
<name>A0ABD5VHA6_9EURY</name>
<evidence type="ECO:0000313" key="3">
    <source>
        <dbReference type="Proteomes" id="UP001596395"/>
    </source>
</evidence>
<feature type="region of interest" description="Disordered" evidence="1">
    <location>
        <begin position="1"/>
        <end position="49"/>
    </location>
</feature>